<dbReference type="AlphaFoldDB" id="A0AAV7WF33"/>
<sequence length="224" mass="26211">MDDSLRSSKLRQGAGTRNPLKALYAELNYTPISELAAIRPILYWVRVVRNHRAAVYLETLEEVISSDDPGGCFWGAYVKKTLENLWLKDLWVDPGRITKDTECQIKDRYWELSKTRVYQELRPDSIMHYYFNNVYDPTPQAYLDMLYPELKRTLYMKYRLGVLPLEFCDCTPGEVDNVDHFTLACKKFDVTRRRWLLPLFKDSGANSTKTALLTLRKAGYCERT</sequence>
<protein>
    <submittedName>
        <fullName evidence="1">Uncharacterized protein</fullName>
    </submittedName>
</protein>
<proteinExistence type="predicted"/>
<keyword evidence="2" id="KW-1185">Reference proteome</keyword>
<organism evidence="1 2">
    <name type="scientific">Pleurodeles waltl</name>
    <name type="common">Iberian ribbed newt</name>
    <dbReference type="NCBI Taxonomy" id="8319"/>
    <lineage>
        <taxon>Eukaryota</taxon>
        <taxon>Metazoa</taxon>
        <taxon>Chordata</taxon>
        <taxon>Craniata</taxon>
        <taxon>Vertebrata</taxon>
        <taxon>Euteleostomi</taxon>
        <taxon>Amphibia</taxon>
        <taxon>Batrachia</taxon>
        <taxon>Caudata</taxon>
        <taxon>Salamandroidea</taxon>
        <taxon>Salamandridae</taxon>
        <taxon>Pleurodelinae</taxon>
        <taxon>Pleurodeles</taxon>
    </lineage>
</organism>
<dbReference type="EMBL" id="JANPWB010000002">
    <property type="protein sequence ID" value="KAJ1211163.1"/>
    <property type="molecule type" value="Genomic_DNA"/>
</dbReference>
<name>A0AAV7WF33_PLEWA</name>
<comment type="caution">
    <text evidence="1">The sequence shown here is derived from an EMBL/GenBank/DDBJ whole genome shotgun (WGS) entry which is preliminary data.</text>
</comment>
<evidence type="ECO:0000313" key="1">
    <source>
        <dbReference type="EMBL" id="KAJ1211163.1"/>
    </source>
</evidence>
<gene>
    <name evidence="1" type="ORF">NDU88_006524</name>
</gene>
<accession>A0AAV7WF33</accession>
<evidence type="ECO:0000313" key="2">
    <source>
        <dbReference type="Proteomes" id="UP001066276"/>
    </source>
</evidence>
<dbReference type="Proteomes" id="UP001066276">
    <property type="component" value="Chromosome 1_2"/>
</dbReference>
<reference evidence="1" key="1">
    <citation type="journal article" date="2022" name="bioRxiv">
        <title>Sequencing and chromosome-scale assembly of the giantPleurodeles waltlgenome.</title>
        <authorList>
            <person name="Brown T."/>
            <person name="Elewa A."/>
            <person name="Iarovenko S."/>
            <person name="Subramanian E."/>
            <person name="Araus A.J."/>
            <person name="Petzold A."/>
            <person name="Susuki M."/>
            <person name="Suzuki K.-i.T."/>
            <person name="Hayashi T."/>
            <person name="Toyoda A."/>
            <person name="Oliveira C."/>
            <person name="Osipova E."/>
            <person name="Leigh N.D."/>
            <person name="Simon A."/>
            <person name="Yun M.H."/>
        </authorList>
    </citation>
    <scope>NUCLEOTIDE SEQUENCE</scope>
    <source>
        <strain evidence="1">20211129_DDA</strain>
        <tissue evidence="1">Liver</tissue>
    </source>
</reference>